<evidence type="ECO:0000313" key="3">
    <source>
        <dbReference type="Proteomes" id="UP000499080"/>
    </source>
</evidence>
<dbReference type="AlphaFoldDB" id="A0A4Y2LVR5"/>
<accession>A0A4Y2LVR5</accession>
<dbReference type="OrthoDB" id="6617542at2759"/>
<evidence type="ECO:0000313" key="2">
    <source>
        <dbReference type="EMBL" id="GBN18210.1"/>
    </source>
</evidence>
<name>A0A4Y2LVR5_ARAVE</name>
<evidence type="ECO:0000256" key="1">
    <source>
        <dbReference type="SAM" id="MobiDB-lite"/>
    </source>
</evidence>
<proteinExistence type="predicted"/>
<feature type="region of interest" description="Disordered" evidence="1">
    <location>
        <begin position="1"/>
        <end position="25"/>
    </location>
</feature>
<reference evidence="2 3" key="1">
    <citation type="journal article" date="2019" name="Sci. Rep.">
        <title>Orb-weaving spider Araneus ventricosus genome elucidates the spidroin gene catalogue.</title>
        <authorList>
            <person name="Kono N."/>
            <person name="Nakamura H."/>
            <person name="Ohtoshi R."/>
            <person name="Moran D.A.P."/>
            <person name="Shinohara A."/>
            <person name="Yoshida Y."/>
            <person name="Fujiwara M."/>
            <person name="Mori M."/>
            <person name="Tomita M."/>
            <person name="Arakawa K."/>
        </authorList>
    </citation>
    <scope>NUCLEOTIDE SEQUENCE [LARGE SCALE GENOMIC DNA]</scope>
</reference>
<dbReference type="EMBL" id="BGPR01120285">
    <property type="protein sequence ID" value="GBN18210.1"/>
    <property type="molecule type" value="Genomic_DNA"/>
</dbReference>
<keyword evidence="3" id="KW-1185">Reference proteome</keyword>
<dbReference type="Proteomes" id="UP000499080">
    <property type="component" value="Unassembled WGS sequence"/>
</dbReference>
<organism evidence="2 3">
    <name type="scientific">Araneus ventricosus</name>
    <name type="common">Orbweaver spider</name>
    <name type="synonym">Epeira ventricosa</name>
    <dbReference type="NCBI Taxonomy" id="182803"/>
    <lineage>
        <taxon>Eukaryota</taxon>
        <taxon>Metazoa</taxon>
        <taxon>Ecdysozoa</taxon>
        <taxon>Arthropoda</taxon>
        <taxon>Chelicerata</taxon>
        <taxon>Arachnida</taxon>
        <taxon>Araneae</taxon>
        <taxon>Araneomorphae</taxon>
        <taxon>Entelegynae</taxon>
        <taxon>Araneoidea</taxon>
        <taxon>Araneidae</taxon>
        <taxon>Araneus</taxon>
    </lineage>
</organism>
<protein>
    <submittedName>
        <fullName evidence="2">Uncharacterized protein</fullName>
    </submittedName>
</protein>
<comment type="caution">
    <text evidence="2">The sequence shown here is derived from an EMBL/GenBank/DDBJ whole genome shotgun (WGS) entry which is preliminary data.</text>
</comment>
<gene>
    <name evidence="2" type="ORF">AVEN_226761_1</name>
</gene>
<sequence>MRQKAVDLAAKMDQKEFVGRDEPPEGMQKEEWISIDEVIAVAATLTYLEICQALCKQDQAIKVNDSEGDESVEENHPTNVEMRQALDILKRVMQHRSTNLKNMSTNII</sequence>
<feature type="compositionally biased region" description="Basic and acidic residues" evidence="1">
    <location>
        <begin position="10"/>
        <end position="25"/>
    </location>
</feature>